<evidence type="ECO:0000313" key="1">
    <source>
        <dbReference type="EMBL" id="HEF24913.1"/>
    </source>
</evidence>
<dbReference type="Proteomes" id="UP000182332">
    <property type="component" value="Unassembled WGS sequence"/>
</dbReference>
<name>A0A1I0A6G4_9PSED</name>
<organism evidence="2 3">
    <name type="scientific">Pseudomonas graminis</name>
    <dbReference type="NCBI Taxonomy" id="158627"/>
    <lineage>
        <taxon>Bacteria</taxon>
        <taxon>Pseudomonadati</taxon>
        <taxon>Pseudomonadota</taxon>
        <taxon>Gammaproteobacteria</taxon>
        <taxon>Pseudomonadales</taxon>
        <taxon>Pseudomonadaceae</taxon>
        <taxon>Pseudomonas</taxon>
    </lineage>
</organism>
<sequence>MTEPSPNHPEDLPKALADLAMAQEHDRALTAQIEQAVSEADQGKFASDQYVAEMRARRWTR</sequence>
<proteinExistence type="predicted"/>
<dbReference type="EMBL" id="FOHW01000003">
    <property type="protein sequence ID" value="SES89774.1"/>
    <property type="molecule type" value="Genomic_DNA"/>
</dbReference>
<evidence type="ECO:0000313" key="3">
    <source>
        <dbReference type="Proteomes" id="UP000182332"/>
    </source>
</evidence>
<dbReference type="EMBL" id="DSIN01000012">
    <property type="protein sequence ID" value="HEF24913.1"/>
    <property type="molecule type" value="Genomic_DNA"/>
</dbReference>
<dbReference type="OrthoDB" id="9812023at2"/>
<reference evidence="1" key="2">
    <citation type="journal article" date="2020" name="mSystems">
        <title>Genome- and Community-Level Interaction Insights into Carbon Utilization and Element Cycling Functions of Hydrothermarchaeota in Hydrothermal Sediment.</title>
        <authorList>
            <person name="Zhou Z."/>
            <person name="Liu Y."/>
            <person name="Xu W."/>
            <person name="Pan J."/>
            <person name="Luo Z.H."/>
            <person name="Li M."/>
        </authorList>
    </citation>
    <scope>NUCLEOTIDE SEQUENCE [LARGE SCALE GENOMIC DNA]</scope>
    <source>
        <strain evidence="1">SpSt-200</strain>
    </source>
</reference>
<dbReference type="RefSeq" id="WP_074885140.1">
    <property type="nucleotide sequence ID" value="NZ_FOHW01000003.1"/>
</dbReference>
<dbReference type="AlphaFoldDB" id="A0A1I0A6G4"/>
<protein>
    <submittedName>
        <fullName evidence="1">CopG family transcriptional regulator</fullName>
    </submittedName>
</protein>
<accession>A0A1I0A6G4</accession>
<gene>
    <name evidence="1" type="ORF">ENP23_04000</name>
    <name evidence="2" type="ORF">SAMN05216197_103151</name>
</gene>
<reference evidence="2 3" key="1">
    <citation type="submission" date="2016-10" db="EMBL/GenBank/DDBJ databases">
        <authorList>
            <person name="de Groot N.N."/>
        </authorList>
    </citation>
    <scope>NUCLEOTIDE SEQUENCE [LARGE SCALE GENOMIC DNA]</scope>
    <source>
        <strain evidence="2 3">DSM 11363</strain>
    </source>
</reference>
<evidence type="ECO:0000313" key="2">
    <source>
        <dbReference type="EMBL" id="SES89774.1"/>
    </source>
</evidence>